<evidence type="ECO:0000256" key="8">
    <source>
        <dbReference type="ARBA" id="ARBA00022946"/>
    </source>
</evidence>
<dbReference type="RefSeq" id="XP_017299923.1">
    <property type="nucleotide sequence ID" value="XM_017444434.2"/>
</dbReference>
<dbReference type="GeneID" id="103510081"/>
<evidence type="ECO:0000313" key="15">
    <source>
        <dbReference type="RefSeq" id="XP_017299923.1"/>
    </source>
</evidence>
<evidence type="ECO:0000256" key="2">
    <source>
        <dbReference type="ARBA" id="ARBA00004673"/>
    </source>
</evidence>
<dbReference type="Pfam" id="PF02284">
    <property type="entry name" value="COX5A"/>
    <property type="match status" value="1"/>
</dbReference>
<dbReference type="GO" id="GO:0045277">
    <property type="term" value="C:respiratory chain complex IV"/>
    <property type="evidence" value="ECO:0007669"/>
    <property type="project" value="UniProtKB-UniRule"/>
</dbReference>
<evidence type="ECO:0000256" key="1">
    <source>
        <dbReference type="ARBA" id="ARBA00004443"/>
    </source>
</evidence>
<evidence type="ECO:0000256" key="6">
    <source>
        <dbReference type="ARBA" id="ARBA00022723"/>
    </source>
</evidence>
<dbReference type="KEGG" id="dci:103510081"/>
<dbReference type="InterPro" id="IPR036545">
    <property type="entry name" value="Cyt_c_oxidase_su5A/6_sf"/>
</dbReference>
<evidence type="ECO:0000256" key="10">
    <source>
        <dbReference type="ARBA" id="ARBA00023128"/>
    </source>
</evidence>
<proteinExistence type="inferred from homology"/>
<evidence type="ECO:0000256" key="3">
    <source>
        <dbReference type="ARBA" id="ARBA00007972"/>
    </source>
</evidence>
<comment type="subcellular location">
    <subcellularLocation>
        <location evidence="1 13">Mitochondrion inner membrane</location>
        <topology evidence="1 13">Peripheral membrane protein</topology>
        <orientation evidence="1 13">Matrix side</orientation>
    </subcellularLocation>
</comment>
<dbReference type="Gene3D" id="1.25.40.40">
    <property type="entry name" value="Cytochrome c oxidase, subunit Va/VI"/>
    <property type="match status" value="1"/>
</dbReference>
<dbReference type="OrthoDB" id="5778907at2759"/>
<sequence length="156" mass="17644">MFRALASRLAASSSQVLRQTAVSKVKPLTFAPIRSFSHAVEESDEEFVKRYVAFFNQPDIDGWDIRRGLMNLAHDDCVPDPEIIIAALKAIRRVNDYALAIRFLETTEFKTGGSHDKIWPYIVQEITPTLKELGIETPAQLGYDKPELALESVYDM</sequence>
<dbReference type="OMA" id="MEKWPAD"/>
<dbReference type="GO" id="GO:0006123">
    <property type="term" value="P:mitochondrial electron transport, cytochrome c to oxygen"/>
    <property type="evidence" value="ECO:0007669"/>
    <property type="project" value="UniProtKB-UniRule"/>
</dbReference>
<dbReference type="GO" id="GO:0046872">
    <property type="term" value="F:metal ion binding"/>
    <property type="evidence" value="ECO:0007669"/>
    <property type="project" value="UniProtKB-UniRule"/>
</dbReference>
<dbReference type="UniPathway" id="UPA00705"/>
<dbReference type="SUPFAM" id="SSF48479">
    <property type="entry name" value="Cytochrome c oxidase subunit E"/>
    <property type="match status" value="1"/>
</dbReference>
<evidence type="ECO:0000256" key="9">
    <source>
        <dbReference type="ARBA" id="ARBA00023004"/>
    </source>
</evidence>
<evidence type="ECO:0000256" key="12">
    <source>
        <dbReference type="ARBA" id="ARBA00031049"/>
    </source>
</evidence>
<keyword evidence="7 13" id="KW-0999">Mitochondrion inner membrane</keyword>
<evidence type="ECO:0000256" key="4">
    <source>
        <dbReference type="ARBA" id="ARBA00021968"/>
    </source>
</evidence>
<comment type="pathway">
    <text evidence="2 13">Energy metabolism; oxidative phosphorylation.</text>
</comment>
<keyword evidence="6 13" id="KW-0479">Metal-binding</keyword>
<reference evidence="15" key="1">
    <citation type="submission" date="2025-08" db="UniProtKB">
        <authorList>
            <consortium name="RefSeq"/>
        </authorList>
    </citation>
    <scope>IDENTIFICATION</scope>
</reference>
<dbReference type="PANTHER" id="PTHR14200">
    <property type="entry name" value="CYTOCHROME C OXIDASE POLYPEPTIDE"/>
    <property type="match status" value="1"/>
</dbReference>
<protein>
    <recommendedName>
        <fullName evidence="4 13">Cytochrome c oxidase subunit 5A, mitochondrial</fullName>
    </recommendedName>
    <alternativeName>
        <fullName evidence="12 13">Cytochrome c oxidase polypeptide Va</fullName>
    </alternativeName>
</protein>
<name>A0A1S4ECN5_DIACI</name>
<gene>
    <name evidence="15" type="primary">LOC103510081</name>
</gene>
<dbReference type="AlphaFoldDB" id="A0A1S4ECN5"/>
<evidence type="ECO:0000256" key="5">
    <source>
        <dbReference type="ARBA" id="ARBA00022617"/>
    </source>
</evidence>
<keyword evidence="9 13" id="KW-0408">Iron</keyword>
<comment type="similarity">
    <text evidence="3 13">Belongs to the cytochrome c oxidase subunit 5A family.</text>
</comment>
<keyword evidence="5 13" id="KW-0349">Heme</keyword>
<keyword evidence="14" id="KW-1185">Reference proteome</keyword>
<dbReference type="InterPro" id="IPR003204">
    <property type="entry name" value="Cyt_c_oxidase_su5A/6"/>
</dbReference>
<dbReference type="CDD" id="cd00923">
    <property type="entry name" value="Cyt_c_Oxidase_Va"/>
    <property type="match status" value="1"/>
</dbReference>
<evidence type="ECO:0000256" key="7">
    <source>
        <dbReference type="ARBA" id="ARBA00022792"/>
    </source>
</evidence>
<evidence type="ECO:0000313" key="14">
    <source>
        <dbReference type="Proteomes" id="UP000079169"/>
    </source>
</evidence>
<dbReference type="Proteomes" id="UP000079169">
    <property type="component" value="Unplaced"/>
</dbReference>
<keyword evidence="8 13" id="KW-0809">Transit peptide</keyword>
<dbReference type="CTD" id="9377"/>
<dbReference type="PaxDb" id="121845-A0A1S4ECN5"/>
<evidence type="ECO:0000256" key="13">
    <source>
        <dbReference type="RuleBase" id="RU368103"/>
    </source>
</evidence>
<keyword evidence="10 13" id="KW-0496">Mitochondrion</keyword>
<dbReference type="STRING" id="121845.A0A1S4ECN5"/>
<comment type="subunit">
    <text evidence="13">Component of the cytochrome c oxidase (complex IV, CIV), a multisubunit enzyme composed of a catalytic core of 3 subunits and several supernumerary subunits. The complex exists as a monomer or a dimer and forms supercomplexes (SCs) in the inner mitochondrial membrane with ubiquinol-cytochrome c oxidoreductase (cytochrome b-c1 complex, complex III, CIII).</text>
</comment>
<comment type="function">
    <text evidence="13">Component of the cytochrome c oxidase, the last enzyme in the mitochondrial electron transport chain which drives oxidative phosphorylation. The respiratory chain contains 3 multisubunit complexes succinate dehydrogenase (complex II, CII), ubiquinol-cytochrome c oxidoreductase (cytochrome b-c1 complex, complex III, CIII) and cytochrome c oxidase (complex IV, CIV), that cooperate to transfer electrons derived from NADH and succinate to molecular oxygen, creating an electrochemical gradient over the inner membrane that drives transmembrane transport and the ATP synthase. Cytochrome c oxidase is the component of the respiratory chain that catalyzes the reduction of oxygen to water. Electrons originating from reduced cytochrome c in the intermembrane space (IMS) are transferred via the dinuclear copper A center (CU(A)) of subunit 2 and heme A of subunit 1 to the active site in subunit 1, a binuclear center (BNC) formed by heme A3 and copper B (CU(B)). The BNC reduces molecular oxygen to 2 water molecules using 4 electrons from cytochrome c in the IMS and 4 protons from the mitochondrial matrix.</text>
</comment>
<dbReference type="PANTHER" id="PTHR14200:SF11">
    <property type="entry name" value="CYTOCHROME C OXIDASE SUBUNIT 5A, MITOCHONDRIAL"/>
    <property type="match status" value="1"/>
</dbReference>
<evidence type="ECO:0000256" key="11">
    <source>
        <dbReference type="ARBA" id="ARBA00023136"/>
    </source>
</evidence>
<organism evidence="14 15">
    <name type="scientific">Diaphorina citri</name>
    <name type="common">Asian citrus psyllid</name>
    <dbReference type="NCBI Taxonomy" id="121845"/>
    <lineage>
        <taxon>Eukaryota</taxon>
        <taxon>Metazoa</taxon>
        <taxon>Ecdysozoa</taxon>
        <taxon>Arthropoda</taxon>
        <taxon>Hexapoda</taxon>
        <taxon>Insecta</taxon>
        <taxon>Pterygota</taxon>
        <taxon>Neoptera</taxon>
        <taxon>Paraneoptera</taxon>
        <taxon>Hemiptera</taxon>
        <taxon>Sternorrhyncha</taxon>
        <taxon>Psylloidea</taxon>
        <taxon>Psyllidae</taxon>
        <taxon>Diaphorininae</taxon>
        <taxon>Diaphorina</taxon>
    </lineage>
</organism>
<accession>A0A1S4ECN5</accession>
<keyword evidence="11 13" id="KW-0472">Membrane</keyword>
<dbReference type="GO" id="GO:0005743">
    <property type="term" value="C:mitochondrial inner membrane"/>
    <property type="evidence" value="ECO:0007669"/>
    <property type="project" value="UniProtKB-SubCell"/>
</dbReference>